<feature type="compositionally biased region" description="Basic and acidic residues" evidence="1">
    <location>
        <begin position="35"/>
        <end position="46"/>
    </location>
</feature>
<sequence length="428" mass="49019">MVARDQGRQDGGNDTLAEEEVDLDKGETGATVDGDCSRGYDGQGDRNEDDEDDENNSPENGELEDPESNRKSGKVANSEPVGDSEQGVTPITNSKTPSTPPLHDSSDMKWTPVHPDSLTSIISLMSCRGWSTYYLYNQRRDSSKKKWLQHYEPNPMFKEWERLADAAYTLFEIYQATARVPHYGQQLSHLRRNETVLKETHASLERVYTEMLDEIETSERHDRLQLAAKIHGTVIPLVVMCLQEAFLMGTASDKLTVARFTTTTLQQVWRHCMSIRKLYDAISEVYLVDGLQHDQEASSPAHKSSPATKNRNYLHRHLSALSKDICQAQERLDSRKCARLDETQQLWRECRDEERIRREYLNKHGWELSEDEALLDVLRGQQTLSLAVMRACAPSRTELDVRQRVNVLRDKAMRVLAQRGLEIPDWCR</sequence>
<dbReference type="AlphaFoldDB" id="A0A2C5Y8V5"/>
<comment type="caution">
    <text evidence="2">The sequence shown here is derived from an EMBL/GenBank/DDBJ whole genome shotgun (WGS) entry which is preliminary data.</text>
</comment>
<dbReference type="Proteomes" id="UP000226192">
    <property type="component" value="Unassembled WGS sequence"/>
</dbReference>
<evidence type="ECO:0000313" key="2">
    <source>
        <dbReference type="EMBL" id="PHH65915.1"/>
    </source>
</evidence>
<feature type="compositionally biased region" description="Acidic residues" evidence="1">
    <location>
        <begin position="47"/>
        <end position="66"/>
    </location>
</feature>
<keyword evidence="3" id="KW-1185">Reference proteome</keyword>
<reference evidence="2 3" key="1">
    <citation type="submission" date="2017-06" db="EMBL/GenBank/DDBJ databases">
        <title>Ant-infecting Ophiocordyceps genomes reveal a high diversity of potential behavioral manipulation genes and a possible major role for enterotoxins.</title>
        <authorList>
            <person name="De Bekker C."/>
            <person name="Evans H.C."/>
            <person name="Brachmann A."/>
            <person name="Hughes D.P."/>
        </authorList>
    </citation>
    <scope>NUCLEOTIDE SEQUENCE [LARGE SCALE GENOMIC DNA]</scope>
    <source>
        <strain evidence="2 3">Map64</strain>
    </source>
</reference>
<gene>
    <name evidence="2" type="ORF">CDD81_863</name>
</gene>
<dbReference type="OrthoDB" id="5236024at2759"/>
<organism evidence="2 3">
    <name type="scientific">Ophiocordyceps australis</name>
    <dbReference type="NCBI Taxonomy" id="1399860"/>
    <lineage>
        <taxon>Eukaryota</taxon>
        <taxon>Fungi</taxon>
        <taxon>Dikarya</taxon>
        <taxon>Ascomycota</taxon>
        <taxon>Pezizomycotina</taxon>
        <taxon>Sordariomycetes</taxon>
        <taxon>Hypocreomycetidae</taxon>
        <taxon>Hypocreales</taxon>
        <taxon>Ophiocordycipitaceae</taxon>
        <taxon>Ophiocordyceps</taxon>
    </lineage>
</organism>
<feature type="region of interest" description="Disordered" evidence="1">
    <location>
        <begin position="1"/>
        <end position="110"/>
    </location>
</feature>
<dbReference type="EMBL" id="NJET01000012">
    <property type="protein sequence ID" value="PHH65915.1"/>
    <property type="molecule type" value="Genomic_DNA"/>
</dbReference>
<proteinExistence type="predicted"/>
<dbReference type="STRING" id="1399860.A0A2C5Y8V5"/>
<evidence type="ECO:0000313" key="3">
    <source>
        <dbReference type="Proteomes" id="UP000226192"/>
    </source>
</evidence>
<protein>
    <submittedName>
        <fullName evidence="2">Uncharacterized protein</fullName>
    </submittedName>
</protein>
<feature type="compositionally biased region" description="Polar residues" evidence="1">
    <location>
        <begin position="86"/>
        <end position="97"/>
    </location>
</feature>
<evidence type="ECO:0000256" key="1">
    <source>
        <dbReference type="SAM" id="MobiDB-lite"/>
    </source>
</evidence>
<accession>A0A2C5Y8V5</accession>
<name>A0A2C5Y8V5_9HYPO</name>